<sequence length="456" mass="47879">MTIDRLTDWVLAHPWPAAGITAAVLLVVAGVLWAIVRTARAVTLPPASAVAAVGALVCTVYTADTSWRFAAHQLGMRDLTERLIMFSAAEIALLACALMARANKAATATETEAGSPGVPGALVWVITGVQIIPAYSESGFVGGTVRAIIGPIMAGLLWHLAMGLEVRVVRPGAMSTGLPAMIARELRERLLSHLGLAVRDRTAEQITRDRWTAKAVDLAARLAPMKAGSRGHARLSRRLSVAVGRAQVGSHPEQRRALLQLLSARLHSGALADLDLPSPWELRAPGAPSGPVRPAPVVAYEQLREMPQLDAVTTVADAHPDLPSEQLRELLLDHGVVVSPAQVDMGRRLSASAQPSALAGASAAAQTLFAVHARWDGEDASDALGDDPDAPGADADADVPDAAADLALLPDARRVDAAHQAQHGRPAGLRALQSGLRIGQARAQRMRALLDAPKDS</sequence>
<feature type="transmembrane region" description="Helical" evidence="1">
    <location>
        <begin position="83"/>
        <end position="101"/>
    </location>
</feature>
<keyword evidence="1" id="KW-1133">Transmembrane helix</keyword>
<reference evidence="3" key="1">
    <citation type="journal article" date="2019" name="Int. J. Syst. Evol. Microbiol.">
        <title>The Global Catalogue of Microorganisms (GCM) 10K type strain sequencing project: providing services to taxonomists for standard genome sequencing and annotation.</title>
        <authorList>
            <consortium name="The Broad Institute Genomics Platform"/>
            <consortium name="The Broad Institute Genome Sequencing Center for Infectious Disease"/>
            <person name="Wu L."/>
            <person name="Ma J."/>
        </authorList>
    </citation>
    <scope>NUCLEOTIDE SEQUENCE [LARGE SCALE GENOMIC DNA]</scope>
    <source>
        <strain evidence="3">CGMCC 4.7275</strain>
    </source>
</reference>
<dbReference type="RefSeq" id="WP_189106217.1">
    <property type="nucleotide sequence ID" value="NZ_BMMV01000003.1"/>
</dbReference>
<comment type="caution">
    <text evidence="2">The sequence shown here is derived from an EMBL/GenBank/DDBJ whole genome shotgun (WGS) entry which is preliminary data.</text>
</comment>
<dbReference type="EMBL" id="BMMV01000003">
    <property type="protein sequence ID" value="GGJ81939.1"/>
    <property type="molecule type" value="Genomic_DNA"/>
</dbReference>
<feature type="transmembrane region" description="Helical" evidence="1">
    <location>
        <begin position="113"/>
        <end position="132"/>
    </location>
</feature>
<evidence type="ECO:0000313" key="3">
    <source>
        <dbReference type="Proteomes" id="UP000660265"/>
    </source>
</evidence>
<feature type="transmembrane region" description="Helical" evidence="1">
    <location>
        <begin position="43"/>
        <end position="63"/>
    </location>
</feature>
<protein>
    <recommendedName>
        <fullName evidence="4">Integral membrane protein</fullName>
    </recommendedName>
</protein>
<feature type="transmembrane region" description="Helical" evidence="1">
    <location>
        <begin position="144"/>
        <end position="164"/>
    </location>
</feature>
<dbReference type="Proteomes" id="UP000660265">
    <property type="component" value="Unassembled WGS sequence"/>
</dbReference>
<accession>A0ABQ2DZQ8</accession>
<keyword evidence="1" id="KW-0472">Membrane</keyword>
<organism evidence="2 3">
    <name type="scientific">Streptomyces camponoticapitis</name>
    <dbReference type="NCBI Taxonomy" id="1616125"/>
    <lineage>
        <taxon>Bacteria</taxon>
        <taxon>Bacillati</taxon>
        <taxon>Actinomycetota</taxon>
        <taxon>Actinomycetes</taxon>
        <taxon>Kitasatosporales</taxon>
        <taxon>Streptomycetaceae</taxon>
        <taxon>Streptomyces</taxon>
    </lineage>
</organism>
<name>A0ABQ2DZQ8_9ACTN</name>
<evidence type="ECO:0000313" key="2">
    <source>
        <dbReference type="EMBL" id="GGJ81939.1"/>
    </source>
</evidence>
<evidence type="ECO:0000256" key="1">
    <source>
        <dbReference type="SAM" id="Phobius"/>
    </source>
</evidence>
<feature type="transmembrane region" description="Helical" evidence="1">
    <location>
        <begin position="15"/>
        <end position="36"/>
    </location>
</feature>
<gene>
    <name evidence="2" type="ORF">GCM10011583_11770</name>
</gene>
<proteinExistence type="predicted"/>
<keyword evidence="1" id="KW-0812">Transmembrane</keyword>
<keyword evidence="3" id="KW-1185">Reference proteome</keyword>
<evidence type="ECO:0008006" key="4">
    <source>
        <dbReference type="Google" id="ProtNLM"/>
    </source>
</evidence>